<evidence type="ECO:0000259" key="8">
    <source>
        <dbReference type="Pfam" id="PF02384"/>
    </source>
</evidence>
<reference evidence="10 11" key="1">
    <citation type="submission" date="2016-10" db="EMBL/GenBank/DDBJ databases">
        <authorList>
            <person name="de Groot N.N."/>
        </authorList>
    </citation>
    <scope>NUCLEOTIDE SEQUENCE [LARGE SCALE GENOMIC DNA]</scope>
    <source>
        <strain evidence="10 11">47C3B</strain>
    </source>
</reference>
<gene>
    <name evidence="10" type="ORF">SAMN05216464_12730</name>
</gene>
<evidence type="ECO:0000256" key="7">
    <source>
        <dbReference type="ARBA" id="ARBA00047942"/>
    </source>
</evidence>
<evidence type="ECO:0000256" key="5">
    <source>
        <dbReference type="ARBA" id="ARBA00022691"/>
    </source>
</evidence>
<accession>A0A1G7NKH5</accession>
<keyword evidence="3" id="KW-0489">Methyltransferase</keyword>
<evidence type="ECO:0000256" key="2">
    <source>
        <dbReference type="ARBA" id="ARBA00011900"/>
    </source>
</evidence>
<dbReference type="InterPro" id="IPR038333">
    <property type="entry name" value="T1MK-like_N_sf"/>
</dbReference>
<dbReference type="GO" id="GO:0008170">
    <property type="term" value="F:N-methyltransferase activity"/>
    <property type="evidence" value="ECO:0007669"/>
    <property type="project" value="InterPro"/>
</dbReference>
<proteinExistence type="inferred from homology"/>
<keyword evidence="11" id="KW-1185">Reference proteome</keyword>
<feature type="domain" description="N6 adenine-specific DNA methyltransferase N-terminal" evidence="9">
    <location>
        <begin position="4"/>
        <end position="39"/>
    </location>
</feature>
<dbReference type="GO" id="GO:0009007">
    <property type="term" value="F:site-specific DNA-methyltransferase (adenine-specific) activity"/>
    <property type="evidence" value="ECO:0007669"/>
    <property type="project" value="UniProtKB-EC"/>
</dbReference>
<comment type="similarity">
    <text evidence="1">Belongs to the N(4)/N(6)-methyltransferase family.</text>
</comment>
<dbReference type="InterPro" id="IPR022749">
    <property type="entry name" value="D12N6_MeTrfase_N"/>
</dbReference>
<dbReference type="RefSeq" id="WP_091157490.1">
    <property type="nucleotide sequence ID" value="NZ_FNAI01000027.1"/>
</dbReference>
<feature type="domain" description="DNA methylase adenine-specific" evidence="8">
    <location>
        <begin position="113"/>
        <end position="425"/>
    </location>
</feature>
<keyword evidence="4" id="KW-0808">Transferase</keyword>
<evidence type="ECO:0000256" key="6">
    <source>
        <dbReference type="ARBA" id="ARBA00022747"/>
    </source>
</evidence>
<dbReference type="InterPro" id="IPR003356">
    <property type="entry name" value="DNA_methylase_A-5"/>
</dbReference>
<evidence type="ECO:0000256" key="4">
    <source>
        <dbReference type="ARBA" id="ARBA00022679"/>
    </source>
</evidence>
<dbReference type="GO" id="GO:0032259">
    <property type="term" value="P:methylation"/>
    <property type="evidence" value="ECO:0007669"/>
    <property type="project" value="UniProtKB-KW"/>
</dbReference>
<dbReference type="PRINTS" id="PR00507">
    <property type="entry name" value="N12N6MTFRASE"/>
</dbReference>
<evidence type="ECO:0000313" key="11">
    <source>
        <dbReference type="Proteomes" id="UP000199072"/>
    </source>
</evidence>
<comment type="catalytic activity">
    <reaction evidence="7">
        <text>a 2'-deoxyadenosine in DNA + S-adenosyl-L-methionine = an N(6)-methyl-2'-deoxyadenosine in DNA + S-adenosyl-L-homocysteine + H(+)</text>
        <dbReference type="Rhea" id="RHEA:15197"/>
        <dbReference type="Rhea" id="RHEA-COMP:12418"/>
        <dbReference type="Rhea" id="RHEA-COMP:12419"/>
        <dbReference type="ChEBI" id="CHEBI:15378"/>
        <dbReference type="ChEBI" id="CHEBI:57856"/>
        <dbReference type="ChEBI" id="CHEBI:59789"/>
        <dbReference type="ChEBI" id="CHEBI:90615"/>
        <dbReference type="ChEBI" id="CHEBI:90616"/>
        <dbReference type="EC" id="2.1.1.72"/>
    </reaction>
</comment>
<dbReference type="GO" id="GO:0003677">
    <property type="term" value="F:DNA binding"/>
    <property type="evidence" value="ECO:0007669"/>
    <property type="project" value="InterPro"/>
</dbReference>
<sequence>MDLTGKLWGFCNKLRHDGVDASDYIEQLTYLLFLKMAQEKGVAVPKGYDWQSLITLDEDESLLLKLESILEKLKAEDGILGDIFSEPVSRVKNAKILKGLIKEINSIQWTSFDRDIVGLTFEELIGKVANEGKKGAGQYFTPRPLIQAIVNVMKPNPLENESFNIGDVAVGTGGFLIAANEWFKETTKQSKVKSKDLKRVQNDTYFGQELVQRPRRLALMNMFLHDINASIKLGDTIYGTNDNVNYSCVLTNPPFGTKGASQIPDRAFPIKTSDKQLNFVQHIIEKLKPGGRAAIVLPDSCLSSDPAKKMWSFYLNEINAEDSCCNLHTILKLPDGVFAAYANGIKACVVFLQKSRQTEQTWIYDLRKDFPRITTKSNILALEHFADFEQAYGLDPNGLSKRETSERFKSFTIDEIVKKNYDLSFVEIFTQELLPHPNILIDEMIKDYQDKIDALQKLKLNLSE</sequence>
<dbReference type="SUPFAM" id="SSF53335">
    <property type="entry name" value="S-adenosyl-L-methionine-dependent methyltransferases"/>
    <property type="match status" value="1"/>
</dbReference>
<dbReference type="AlphaFoldDB" id="A0A1G7NKH5"/>
<keyword evidence="6" id="KW-0680">Restriction system</keyword>
<dbReference type="Gene3D" id="1.20.1260.30">
    <property type="match status" value="1"/>
</dbReference>
<dbReference type="STRING" id="1391627.SAMN05216464_12730"/>
<evidence type="ECO:0000259" key="9">
    <source>
        <dbReference type="Pfam" id="PF12161"/>
    </source>
</evidence>
<dbReference type="InterPro" id="IPR051537">
    <property type="entry name" value="DNA_Adenine_Mtase"/>
</dbReference>
<dbReference type="EMBL" id="FNAI01000027">
    <property type="protein sequence ID" value="SDF73789.1"/>
    <property type="molecule type" value="Genomic_DNA"/>
</dbReference>
<dbReference type="Pfam" id="PF12161">
    <property type="entry name" value="HsdM_N"/>
    <property type="match status" value="1"/>
</dbReference>
<dbReference type="EC" id="2.1.1.72" evidence="2"/>
<dbReference type="PANTHER" id="PTHR42933">
    <property type="entry name" value="SLR6095 PROTEIN"/>
    <property type="match status" value="1"/>
</dbReference>
<dbReference type="Gene3D" id="3.40.50.150">
    <property type="entry name" value="Vaccinia Virus protein VP39"/>
    <property type="match status" value="1"/>
</dbReference>
<dbReference type="GO" id="GO:0009307">
    <property type="term" value="P:DNA restriction-modification system"/>
    <property type="evidence" value="ECO:0007669"/>
    <property type="project" value="UniProtKB-KW"/>
</dbReference>
<organism evidence="10 11">
    <name type="scientific">Mucilaginibacter pineti</name>
    <dbReference type="NCBI Taxonomy" id="1391627"/>
    <lineage>
        <taxon>Bacteria</taxon>
        <taxon>Pseudomonadati</taxon>
        <taxon>Bacteroidota</taxon>
        <taxon>Sphingobacteriia</taxon>
        <taxon>Sphingobacteriales</taxon>
        <taxon>Sphingobacteriaceae</taxon>
        <taxon>Mucilaginibacter</taxon>
    </lineage>
</organism>
<protein>
    <recommendedName>
        <fullName evidence="2">site-specific DNA-methyltransferase (adenine-specific)</fullName>
        <ecNumber evidence="2">2.1.1.72</ecNumber>
    </recommendedName>
</protein>
<evidence type="ECO:0000256" key="3">
    <source>
        <dbReference type="ARBA" id="ARBA00022603"/>
    </source>
</evidence>
<dbReference type="OrthoDB" id="9814572at2"/>
<dbReference type="PANTHER" id="PTHR42933:SF4">
    <property type="entry name" value="TYPE I RESTRICTION ENZYME ECOKI METHYLASE SUBUNIT"/>
    <property type="match status" value="1"/>
</dbReference>
<dbReference type="InterPro" id="IPR029063">
    <property type="entry name" value="SAM-dependent_MTases_sf"/>
</dbReference>
<dbReference type="Proteomes" id="UP000199072">
    <property type="component" value="Unassembled WGS sequence"/>
</dbReference>
<dbReference type="Pfam" id="PF02384">
    <property type="entry name" value="N6_Mtase"/>
    <property type="match status" value="1"/>
</dbReference>
<evidence type="ECO:0000313" key="10">
    <source>
        <dbReference type="EMBL" id="SDF73789.1"/>
    </source>
</evidence>
<keyword evidence="5" id="KW-0949">S-adenosyl-L-methionine</keyword>
<name>A0A1G7NKH5_9SPHI</name>
<evidence type="ECO:0000256" key="1">
    <source>
        <dbReference type="ARBA" id="ARBA00006594"/>
    </source>
</evidence>